<keyword evidence="3" id="KW-1185">Reference proteome</keyword>
<gene>
    <name evidence="2" type="ORF">QTP70_006706</name>
</gene>
<dbReference type="EMBL" id="JAUCMX010000020">
    <property type="protein sequence ID" value="KAK3515088.1"/>
    <property type="molecule type" value="Genomic_DNA"/>
</dbReference>
<dbReference type="SUPFAM" id="SSF141571">
    <property type="entry name" value="Pentapeptide repeat-like"/>
    <property type="match status" value="1"/>
</dbReference>
<evidence type="ECO:0000313" key="3">
    <source>
        <dbReference type="Proteomes" id="UP001274896"/>
    </source>
</evidence>
<dbReference type="Proteomes" id="UP001274896">
    <property type="component" value="Unassembled WGS sequence"/>
</dbReference>
<feature type="region of interest" description="Disordered" evidence="1">
    <location>
        <begin position="1"/>
        <end position="55"/>
    </location>
</feature>
<feature type="compositionally biased region" description="Basic and acidic residues" evidence="1">
    <location>
        <begin position="39"/>
        <end position="55"/>
    </location>
</feature>
<accession>A0AAE0Q7U4</accession>
<dbReference type="AlphaFoldDB" id="A0AAE0Q7U4"/>
<reference evidence="2" key="1">
    <citation type="submission" date="2023-06" db="EMBL/GenBank/DDBJ databases">
        <title>Male Hemibagrus guttatus genome.</title>
        <authorList>
            <person name="Bian C."/>
        </authorList>
    </citation>
    <scope>NUCLEOTIDE SEQUENCE</scope>
    <source>
        <strain evidence="2">Male_cb2023</strain>
        <tissue evidence="2">Muscle</tissue>
    </source>
</reference>
<name>A0AAE0Q7U4_9TELE</name>
<proteinExistence type="predicted"/>
<evidence type="ECO:0000256" key="1">
    <source>
        <dbReference type="SAM" id="MobiDB-lite"/>
    </source>
</evidence>
<sequence length="344" mass="38194">MLQKSAGAEQRPVQQQQKKKIPLSKFYLRENKYQSNQGRSEKARERGREGRRERYAIDDKQPASSISIISTTLAAYRSDLFRSTPLYSAPLHSSPLRSILLRSTPLYSAPVHSTPLYSAPVHSALFCSSPLRSILLQSTPLRSILLQSTPLRSILLQSTPLRSILLQSTPLRSILLQSTPLYSALLRSALFCSNPLYSAPVHSTLLYSAPVHSTPLNSAAVHSTPLNSATVHSTPLYSAPIQSILPQSRTLALEHFPLMERIITLCLNLAATGTEGNLLTRTPDLVNLNVCMKRTETEESAALNRAAQDGERMFANYWLPIMRTDAVDLMPKSTMTAFNFHQAK</sequence>
<comment type="caution">
    <text evidence="2">The sequence shown here is derived from an EMBL/GenBank/DDBJ whole genome shotgun (WGS) entry which is preliminary data.</text>
</comment>
<organism evidence="2 3">
    <name type="scientific">Hemibagrus guttatus</name>
    <dbReference type="NCBI Taxonomy" id="175788"/>
    <lineage>
        <taxon>Eukaryota</taxon>
        <taxon>Metazoa</taxon>
        <taxon>Chordata</taxon>
        <taxon>Craniata</taxon>
        <taxon>Vertebrata</taxon>
        <taxon>Euteleostomi</taxon>
        <taxon>Actinopterygii</taxon>
        <taxon>Neopterygii</taxon>
        <taxon>Teleostei</taxon>
        <taxon>Ostariophysi</taxon>
        <taxon>Siluriformes</taxon>
        <taxon>Bagridae</taxon>
        <taxon>Hemibagrus</taxon>
    </lineage>
</organism>
<evidence type="ECO:0000313" key="2">
    <source>
        <dbReference type="EMBL" id="KAK3515088.1"/>
    </source>
</evidence>
<protein>
    <submittedName>
        <fullName evidence="2">Uncharacterized protein</fullName>
    </submittedName>
</protein>